<keyword evidence="9 13" id="KW-0418">Kinase</keyword>
<comment type="catalytic activity">
    <reaction evidence="11 13">
        <text>L-homoserine + ATP = O-phospho-L-homoserine + ADP + H(+)</text>
        <dbReference type="Rhea" id="RHEA:13985"/>
        <dbReference type="ChEBI" id="CHEBI:15378"/>
        <dbReference type="ChEBI" id="CHEBI:30616"/>
        <dbReference type="ChEBI" id="CHEBI:57476"/>
        <dbReference type="ChEBI" id="CHEBI:57590"/>
        <dbReference type="ChEBI" id="CHEBI:456216"/>
        <dbReference type="EC" id="2.7.1.39"/>
    </reaction>
</comment>
<dbReference type="InterPro" id="IPR014721">
    <property type="entry name" value="Ribsml_uS5_D2-typ_fold_subgr"/>
</dbReference>
<dbReference type="GO" id="GO:0005737">
    <property type="term" value="C:cytoplasm"/>
    <property type="evidence" value="ECO:0007669"/>
    <property type="project" value="UniProtKB-SubCell"/>
</dbReference>
<accession>A0A931C205</accession>
<dbReference type="Proteomes" id="UP000598146">
    <property type="component" value="Unassembled WGS sequence"/>
</dbReference>
<evidence type="ECO:0000256" key="5">
    <source>
        <dbReference type="ARBA" id="ARBA00022605"/>
    </source>
</evidence>
<evidence type="ECO:0000256" key="6">
    <source>
        <dbReference type="ARBA" id="ARBA00022679"/>
    </source>
</evidence>
<dbReference type="AlphaFoldDB" id="A0A931C205"/>
<evidence type="ECO:0000256" key="12">
    <source>
        <dbReference type="ARBA" id="ARBA00049954"/>
    </source>
</evidence>
<keyword evidence="17" id="KW-1185">Reference proteome</keyword>
<comment type="similarity">
    <text evidence="2 13">Belongs to the GHMP kinase family. Homoserine kinase subfamily.</text>
</comment>
<feature type="domain" description="GHMP kinase C-terminal" evidence="15">
    <location>
        <begin position="225"/>
        <end position="269"/>
    </location>
</feature>
<dbReference type="SUPFAM" id="SSF55060">
    <property type="entry name" value="GHMP Kinase, C-terminal domain"/>
    <property type="match status" value="1"/>
</dbReference>
<comment type="pathway">
    <text evidence="1 13">Amino-acid biosynthesis; L-threonine biosynthesis; L-threonine from L-aspartate: step 4/5.</text>
</comment>
<dbReference type="InterPro" id="IPR013750">
    <property type="entry name" value="GHMP_kinase_C_dom"/>
</dbReference>
<dbReference type="Pfam" id="PF00288">
    <property type="entry name" value="GHMP_kinases_N"/>
    <property type="match status" value="1"/>
</dbReference>
<comment type="subcellular location">
    <subcellularLocation>
        <location evidence="13">Cytoplasm</location>
    </subcellularLocation>
</comment>
<dbReference type="GO" id="GO:0004413">
    <property type="term" value="F:homoserine kinase activity"/>
    <property type="evidence" value="ECO:0007669"/>
    <property type="project" value="UniProtKB-UniRule"/>
</dbReference>
<dbReference type="InterPro" id="IPR000870">
    <property type="entry name" value="Homoserine_kinase"/>
</dbReference>
<reference evidence="16" key="1">
    <citation type="submission" date="2020-11" db="EMBL/GenBank/DDBJ databases">
        <title>Isolation and identification of active actinomycetes.</title>
        <authorList>
            <person name="Sun X."/>
        </authorList>
    </citation>
    <scope>NUCLEOTIDE SEQUENCE</scope>
    <source>
        <strain evidence="16">NEAU-A11</strain>
    </source>
</reference>
<dbReference type="Pfam" id="PF08544">
    <property type="entry name" value="GHMP_kinases_C"/>
    <property type="match status" value="1"/>
</dbReference>
<keyword evidence="13" id="KW-0963">Cytoplasm</keyword>
<dbReference type="InterPro" id="IPR006203">
    <property type="entry name" value="GHMP_knse_ATP-bd_CS"/>
</dbReference>
<proteinExistence type="inferred from homology"/>
<keyword evidence="8 13" id="KW-0547">Nucleotide-binding</keyword>
<dbReference type="Gene3D" id="3.30.70.890">
    <property type="entry name" value="GHMP kinase, C-terminal domain"/>
    <property type="match status" value="1"/>
</dbReference>
<evidence type="ECO:0000256" key="1">
    <source>
        <dbReference type="ARBA" id="ARBA00005015"/>
    </source>
</evidence>
<evidence type="ECO:0000259" key="14">
    <source>
        <dbReference type="Pfam" id="PF00288"/>
    </source>
</evidence>
<comment type="caution">
    <text evidence="16">The sequence shown here is derived from an EMBL/GenBank/DDBJ whole genome shotgun (WGS) entry which is preliminary data.</text>
</comment>
<dbReference type="RefSeq" id="WP_196413666.1">
    <property type="nucleotide sequence ID" value="NZ_JADQTO010000004.1"/>
</dbReference>
<keyword evidence="7 13" id="KW-0791">Threonine biosynthesis</keyword>
<dbReference type="PRINTS" id="PR00958">
    <property type="entry name" value="HOMSERKINASE"/>
</dbReference>
<dbReference type="EMBL" id="JADQTO010000004">
    <property type="protein sequence ID" value="MBG0561875.1"/>
    <property type="molecule type" value="Genomic_DNA"/>
</dbReference>
<dbReference type="GO" id="GO:0005524">
    <property type="term" value="F:ATP binding"/>
    <property type="evidence" value="ECO:0007669"/>
    <property type="project" value="UniProtKB-UniRule"/>
</dbReference>
<evidence type="ECO:0000256" key="3">
    <source>
        <dbReference type="ARBA" id="ARBA00012078"/>
    </source>
</evidence>
<evidence type="ECO:0000256" key="10">
    <source>
        <dbReference type="ARBA" id="ARBA00022840"/>
    </source>
</evidence>
<name>A0A931C205_9ACTN</name>
<evidence type="ECO:0000256" key="2">
    <source>
        <dbReference type="ARBA" id="ARBA00007370"/>
    </source>
</evidence>
<feature type="binding site" evidence="13">
    <location>
        <begin position="94"/>
        <end position="104"/>
    </location>
    <ligand>
        <name>ATP</name>
        <dbReference type="ChEBI" id="CHEBI:30616"/>
    </ligand>
</feature>
<gene>
    <name evidence="13" type="primary">thrB</name>
    <name evidence="16" type="ORF">I4J89_10405</name>
</gene>
<keyword evidence="6 13" id="KW-0808">Transferase</keyword>
<evidence type="ECO:0000259" key="15">
    <source>
        <dbReference type="Pfam" id="PF08544"/>
    </source>
</evidence>
<dbReference type="GO" id="GO:0009088">
    <property type="term" value="P:threonine biosynthetic process"/>
    <property type="evidence" value="ECO:0007669"/>
    <property type="project" value="UniProtKB-UniRule"/>
</dbReference>
<evidence type="ECO:0000256" key="7">
    <source>
        <dbReference type="ARBA" id="ARBA00022697"/>
    </source>
</evidence>
<keyword evidence="5 13" id="KW-0028">Amino-acid biosynthesis</keyword>
<dbReference type="PIRSF" id="PIRSF000676">
    <property type="entry name" value="Homoser_kin"/>
    <property type="match status" value="1"/>
</dbReference>
<dbReference type="HAMAP" id="MF_00384">
    <property type="entry name" value="Homoser_kinase"/>
    <property type="match status" value="1"/>
</dbReference>
<keyword evidence="10 13" id="KW-0067">ATP-binding</keyword>
<dbReference type="SUPFAM" id="SSF54211">
    <property type="entry name" value="Ribosomal protein S5 domain 2-like"/>
    <property type="match status" value="1"/>
</dbReference>
<evidence type="ECO:0000256" key="8">
    <source>
        <dbReference type="ARBA" id="ARBA00022741"/>
    </source>
</evidence>
<dbReference type="InterPro" id="IPR036554">
    <property type="entry name" value="GHMP_kinase_C_sf"/>
</dbReference>
<evidence type="ECO:0000256" key="4">
    <source>
        <dbReference type="ARBA" id="ARBA00017858"/>
    </source>
</evidence>
<protein>
    <recommendedName>
        <fullName evidence="4 13">Homoserine kinase</fullName>
        <shortName evidence="13">HK</shortName>
        <shortName evidence="13">HSK</shortName>
        <ecNumber evidence="3 13">2.7.1.39</ecNumber>
    </recommendedName>
</protein>
<dbReference type="NCBIfam" id="TIGR00191">
    <property type="entry name" value="thrB"/>
    <property type="match status" value="1"/>
</dbReference>
<evidence type="ECO:0000256" key="13">
    <source>
        <dbReference type="HAMAP-Rule" id="MF_00384"/>
    </source>
</evidence>
<dbReference type="InterPro" id="IPR006204">
    <property type="entry name" value="GHMP_kinase_N_dom"/>
</dbReference>
<dbReference type="EC" id="2.7.1.39" evidence="3 13"/>
<dbReference type="PANTHER" id="PTHR20861">
    <property type="entry name" value="HOMOSERINE/4-DIPHOSPHOCYTIDYL-2-C-METHYL-D-ERYTHRITOL KINASE"/>
    <property type="match status" value="1"/>
</dbReference>
<evidence type="ECO:0000256" key="9">
    <source>
        <dbReference type="ARBA" id="ARBA00022777"/>
    </source>
</evidence>
<dbReference type="Gene3D" id="3.30.230.10">
    <property type="match status" value="1"/>
</dbReference>
<evidence type="ECO:0000313" key="17">
    <source>
        <dbReference type="Proteomes" id="UP000598146"/>
    </source>
</evidence>
<dbReference type="PANTHER" id="PTHR20861:SF1">
    <property type="entry name" value="HOMOSERINE KINASE"/>
    <property type="match status" value="1"/>
</dbReference>
<organism evidence="16 17">
    <name type="scientific">Actinoplanes aureus</name>
    <dbReference type="NCBI Taxonomy" id="2792083"/>
    <lineage>
        <taxon>Bacteria</taxon>
        <taxon>Bacillati</taxon>
        <taxon>Actinomycetota</taxon>
        <taxon>Actinomycetes</taxon>
        <taxon>Micromonosporales</taxon>
        <taxon>Micromonosporaceae</taxon>
        <taxon>Actinoplanes</taxon>
    </lineage>
</organism>
<evidence type="ECO:0000313" key="16">
    <source>
        <dbReference type="EMBL" id="MBG0561875.1"/>
    </source>
</evidence>
<evidence type="ECO:0000256" key="11">
    <source>
        <dbReference type="ARBA" id="ARBA00049375"/>
    </source>
</evidence>
<sequence length="314" mass="31856">MGLSFVTDPVSVSTPATSANLGPGFDSLGLALTLYDDLTARVTGDAYTVTVSGEGAGELPADENHLVVRAMLATFDEFGQRPPGVAVECVNRIPQARGLGSSSAAIVGGVQLARGLVRDGLRLIDDVAALRIAARLEGHPDNVAPCLLGGFTVAWTEATGGRAVRLTPAEGVRPTVFVPAERGYTATARAALPAEVPHADAAFNAGRAALLTHALTNDPSLLFPATEDRLHQGYRGPGMPGTASLVAALRSAGVAAVVSGAGPTVLALTEVPADFTPGAQWRGEVLGVDDAGACVKGGMVEHAERGPVAAGRTS</sequence>
<comment type="function">
    <text evidence="12 13">Catalyzes the ATP-dependent phosphorylation of L-homoserine to L-homoserine phosphate.</text>
</comment>
<dbReference type="PROSITE" id="PS00627">
    <property type="entry name" value="GHMP_KINASES_ATP"/>
    <property type="match status" value="1"/>
</dbReference>
<feature type="domain" description="GHMP kinase N-terminal" evidence="14">
    <location>
        <begin position="66"/>
        <end position="150"/>
    </location>
</feature>
<dbReference type="InterPro" id="IPR020568">
    <property type="entry name" value="Ribosomal_Su5_D2-typ_SF"/>
</dbReference>